<evidence type="ECO:0000313" key="2">
    <source>
        <dbReference type="Proteomes" id="UP000092578"/>
    </source>
</evidence>
<dbReference type="Gene3D" id="3.30.420.280">
    <property type="match status" value="1"/>
</dbReference>
<proteinExistence type="predicted"/>
<dbReference type="InterPro" id="IPR052380">
    <property type="entry name" value="Viral_DNA_packaging_terminase"/>
</dbReference>
<dbReference type="Proteomes" id="UP000092578">
    <property type="component" value="Unassembled WGS sequence"/>
</dbReference>
<dbReference type="EMBL" id="MAYT01000023">
    <property type="protein sequence ID" value="OCA87304.1"/>
    <property type="molecule type" value="Genomic_DNA"/>
</dbReference>
<dbReference type="PANTHER" id="PTHR39184">
    <property type="match status" value="1"/>
</dbReference>
<name>A0A1B9AU50_9BACI</name>
<dbReference type="InterPro" id="IPR006437">
    <property type="entry name" value="Phage_terminase_lsu"/>
</dbReference>
<sequence>MGLTAKQNEVLESVKRENPKILIASGAKRAGKTFILNLMFASHVAHFENKGLSFIIGGATQASIRRNVLDDLEGIIGKELKLDKTSAVEVFGNKVYCFDGSNAAAWKKARGFTAAGAFLNEGTALHDTFVKEVISRCSYPGARIFIDTNPENPMHSIKTDYIDKSGERLKSGRLNIKAFHFTLFDNDHLDPEYIESIVASTPSGMFTERDIYGRWVAPEGIVYKDFSDDVHYISEEELKRINFTKYFAGVDWGYEHYGSIVVVGQADNGNLYMVKEYAAQHEEIDYWVKIAKQVVKDYGRINFYCDTARPEHIDRFEREGLYAENANKAVISGIEEVAKGFKQKKLFVVDTAKRFKEEIYMYVWNKNTGEPVKQWDDVLDALRYAVYTEASYVPAGISSSRGW</sequence>
<reference evidence="2" key="1">
    <citation type="submission" date="2016-05" db="EMBL/GenBank/DDBJ databases">
        <authorList>
            <person name="Liu B."/>
            <person name="Wang J."/>
            <person name="Zhu Y."/>
            <person name="Liu G."/>
            <person name="Chen Q."/>
            <person name="Chen Z."/>
            <person name="Lan J."/>
            <person name="Che J."/>
            <person name="Ge C."/>
            <person name="Shi H."/>
            <person name="Pan Z."/>
            <person name="Liu X."/>
        </authorList>
    </citation>
    <scope>NUCLEOTIDE SEQUENCE [LARGE SCALE GENOMIC DNA]</scope>
    <source>
        <strain evidence="2">FJAT-27215</strain>
    </source>
</reference>
<dbReference type="AlphaFoldDB" id="A0A1B9AU50"/>
<keyword evidence="2" id="KW-1185">Reference proteome</keyword>
<accession>A0A1B9AU50</accession>
<dbReference type="NCBIfam" id="TIGR01547">
    <property type="entry name" value="phage_term_2"/>
    <property type="match status" value="1"/>
</dbReference>
<gene>
    <name evidence="1" type="ORF">A8F95_08635</name>
</gene>
<evidence type="ECO:0000313" key="1">
    <source>
        <dbReference type="EMBL" id="OCA87304.1"/>
    </source>
</evidence>
<protein>
    <submittedName>
        <fullName evidence="1">Terminase</fullName>
    </submittedName>
</protein>
<organism evidence="1 2">
    <name type="scientific">Pseudobacillus wudalianchiensis</name>
    <dbReference type="NCBI Taxonomy" id="1743143"/>
    <lineage>
        <taxon>Bacteria</taxon>
        <taxon>Bacillati</taxon>
        <taxon>Bacillota</taxon>
        <taxon>Bacilli</taxon>
        <taxon>Bacillales</taxon>
        <taxon>Bacillaceae</taxon>
        <taxon>Pseudobacillus</taxon>
    </lineage>
</organism>
<dbReference type="InterPro" id="IPR027417">
    <property type="entry name" value="P-loop_NTPase"/>
</dbReference>
<comment type="caution">
    <text evidence="1">The sequence shown here is derived from an EMBL/GenBank/DDBJ whole genome shotgun (WGS) entry which is preliminary data.</text>
</comment>
<dbReference type="PANTHER" id="PTHR39184:SF1">
    <property type="entry name" value="PBSX PHAGE TERMINASE LARGE SUBUNIT"/>
    <property type="match status" value="1"/>
</dbReference>
<dbReference type="RefSeq" id="WP_065410751.1">
    <property type="nucleotide sequence ID" value="NZ_MAYT01000023.1"/>
</dbReference>
<dbReference type="Gene3D" id="3.40.50.300">
    <property type="entry name" value="P-loop containing nucleotide triphosphate hydrolases"/>
    <property type="match status" value="1"/>
</dbReference>
<dbReference type="Pfam" id="PF03237">
    <property type="entry name" value="Terminase_6N"/>
    <property type="match status" value="1"/>
</dbReference>